<dbReference type="InterPro" id="IPR001810">
    <property type="entry name" value="F-box_dom"/>
</dbReference>
<dbReference type="OrthoDB" id="722566at2759"/>
<feature type="domain" description="F-box" evidence="1">
    <location>
        <begin position="16"/>
        <end position="57"/>
    </location>
</feature>
<dbReference type="InterPro" id="IPR032675">
    <property type="entry name" value="LRR_dom_sf"/>
</dbReference>
<dbReference type="Pfam" id="PF12937">
    <property type="entry name" value="F-box-like"/>
    <property type="match status" value="1"/>
</dbReference>
<dbReference type="SUPFAM" id="SSF52047">
    <property type="entry name" value="RNI-like"/>
    <property type="match status" value="1"/>
</dbReference>
<dbReference type="STRING" id="981085.W9RWY5"/>
<organism evidence="2 3">
    <name type="scientific">Morus notabilis</name>
    <dbReference type="NCBI Taxonomy" id="981085"/>
    <lineage>
        <taxon>Eukaryota</taxon>
        <taxon>Viridiplantae</taxon>
        <taxon>Streptophyta</taxon>
        <taxon>Embryophyta</taxon>
        <taxon>Tracheophyta</taxon>
        <taxon>Spermatophyta</taxon>
        <taxon>Magnoliopsida</taxon>
        <taxon>eudicotyledons</taxon>
        <taxon>Gunneridae</taxon>
        <taxon>Pentapetalae</taxon>
        <taxon>rosids</taxon>
        <taxon>fabids</taxon>
        <taxon>Rosales</taxon>
        <taxon>Moraceae</taxon>
        <taxon>Moreae</taxon>
        <taxon>Morus</taxon>
    </lineage>
</organism>
<dbReference type="InterPro" id="IPR036047">
    <property type="entry name" value="F-box-like_dom_sf"/>
</dbReference>
<evidence type="ECO:0000313" key="3">
    <source>
        <dbReference type="Proteomes" id="UP000030645"/>
    </source>
</evidence>
<reference evidence="3" key="1">
    <citation type="submission" date="2013-01" db="EMBL/GenBank/DDBJ databases">
        <title>Draft Genome Sequence of a Mulberry Tree, Morus notabilis C.K. Schneid.</title>
        <authorList>
            <person name="He N."/>
            <person name="Zhao S."/>
        </authorList>
    </citation>
    <scope>NUCLEOTIDE SEQUENCE</scope>
</reference>
<protein>
    <recommendedName>
        <fullName evidence="1">F-box domain-containing protein</fullName>
    </recommendedName>
</protein>
<dbReference type="eggNOG" id="KOG1947">
    <property type="taxonomic scope" value="Eukaryota"/>
</dbReference>
<proteinExistence type="predicted"/>
<dbReference type="KEGG" id="mnt:21398854"/>
<sequence>MEDSYSVSRRWEDLDTDILVKIFQTFDIFELTSGIAHVCSAWRLACCDPLLWKTLDLSMLKSNFIKIPLEPYVYVDGRSDKTLTRVLKISLSLSRGNIMTLIFHFNLYVSDEQLTYTAERCPRLKRLVLPAWNRIKKTGICKAIRVWKDLESLTMPSIANPPYFMEEISRNCKNFSELKIMGPCDVLCASTIVTYLPKLKVLSLRCSLLNKDALILILEGLKHLEVLNISHCLLIEVPPHPASKRVIKELDRFILERASRLRLFLTCMEDSCLMCERTKNDEGLMRWYKYEEDLWKADEVCSLAL</sequence>
<dbReference type="Proteomes" id="UP000030645">
    <property type="component" value="Unassembled WGS sequence"/>
</dbReference>
<gene>
    <name evidence="2" type="ORF">L484_015772</name>
</gene>
<evidence type="ECO:0000313" key="2">
    <source>
        <dbReference type="EMBL" id="EXC15969.1"/>
    </source>
</evidence>
<dbReference type="SUPFAM" id="SSF81383">
    <property type="entry name" value="F-box domain"/>
    <property type="match status" value="1"/>
</dbReference>
<dbReference type="PANTHER" id="PTHR38926:SF13">
    <property type="entry name" value="F-BOX DOMAIN CONTAINING PROTEIN, EXPRESSED"/>
    <property type="match status" value="1"/>
</dbReference>
<dbReference type="AlphaFoldDB" id="W9RWY5"/>
<evidence type="ECO:0000259" key="1">
    <source>
        <dbReference type="Pfam" id="PF12937"/>
    </source>
</evidence>
<name>W9RWY5_9ROSA</name>
<dbReference type="EMBL" id="KE345785">
    <property type="protein sequence ID" value="EXC15969.1"/>
    <property type="molecule type" value="Genomic_DNA"/>
</dbReference>
<keyword evidence="3" id="KW-1185">Reference proteome</keyword>
<dbReference type="Gene3D" id="3.80.10.10">
    <property type="entry name" value="Ribonuclease Inhibitor"/>
    <property type="match status" value="1"/>
</dbReference>
<dbReference type="PANTHER" id="PTHR38926">
    <property type="entry name" value="F-BOX DOMAIN CONTAINING PROTEIN, EXPRESSED"/>
    <property type="match status" value="1"/>
</dbReference>
<dbReference type="Gene3D" id="1.20.1280.50">
    <property type="match status" value="1"/>
</dbReference>
<accession>W9RWY5</accession>